<comment type="caution">
    <text evidence="2">The sequence shown here is derived from an EMBL/GenBank/DDBJ whole genome shotgun (WGS) entry which is preliminary data.</text>
</comment>
<keyword evidence="3" id="KW-1185">Reference proteome</keyword>
<name>A0A4Q7PPM9_9FIRM</name>
<sequence length="195" mass="23431">MKQKRKYEIITRQQCDAEWGPPLFAAEIPKKRKDLFRKYYFTFRTKKLNKTCIKGIAVSVISIGMFFWLGKFLLSWIMLIAAIFLLMLCLYKLLLPFVLAFIVCCRLCKMHETMELAFYRDCVIMYIGGRELETFMYENLEEIYNFPDEAWLFFKKRGVVLLPQFSFAVEKRKDILEYLHEKMPDVEIHNNKEVR</sequence>
<accession>A0A4Q7PPM9</accession>
<feature type="transmembrane region" description="Helical" evidence="1">
    <location>
        <begin position="76"/>
        <end position="104"/>
    </location>
</feature>
<dbReference type="RefSeq" id="WP_130433787.1">
    <property type="nucleotide sequence ID" value="NZ_SGXF01000001.1"/>
</dbReference>
<keyword evidence="1" id="KW-0472">Membrane</keyword>
<keyword evidence="1" id="KW-0812">Transmembrane</keyword>
<dbReference type="Proteomes" id="UP000292927">
    <property type="component" value="Unassembled WGS sequence"/>
</dbReference>
<evidence type="ECO:0000256" key="1">
    <source>
        <dbReference type="SAM" id="Phobius"/>
    </source>
</evidence>
<evidence type="ECO:0008006" key="4">
    <source>
        <dbReference type="Google" id="ProtNLM"/>
    </source>
</evidence>
<evidence type="ECO:0000313" key="3">
    <source>
        <dbReference type="Proteomes" id="UP000292927"/>
    </source>
</evidence>
<proteinExistence type="predicted"/>
<protein>
    <recommendedName>
        <fullName evidence="4">YcxB-like protein</fullName>
    </recommendedName>
</protein>
<dbReference type="AlphaFoldDB" id="A0A4Q7PPM9"/>
<gene>
    <name evidence="2" type="ORF">EV209_1104</name>
</gene>
<dbReference type="EMBL" id="SGXF01000001">
    <property type="protein sequence ID" value="RZT02971.1"/>
    <property type="molecule type" value="Genomic_DNA"/>
</dbReference>
<evidence type="ECO:0000313" key="2">
    <source>
        <dbReference type="EMBL" id="RZT02971.1"/>
    </source>
</evidence>
<reference evidence="2 3" key="1">
    <citation type="submission" date="2019-02" db="EMBL/GenBank/DDBJ databases">
        <title>Genomic Encyclopedia of Type Strains, Phase IV (KMG-IV): sequencing the most valuable type-strain genomes for metagenomic binning, comparative biology and taxonomic classification.</title>
        <authorList>
            <person name="Goeker M."/>
        </authorList>
    </citation>
    <scope>NUCLEOTIDE SEQUENCE [LARGE SCALE GENOMIC DNA]</scope>
    <source>
        <strain evidence="2 3">DSM 29486</strain>
    </source>
</reference>
<feature type="transmembrane region" description="Helical" evidence="1">
    <location>
        <begin position="51"/>
        <end position="70"/>
    </location>
</feature>
<organism evidence="2 3">
    <name type="scientific">Cuneatibacter caecimuris</name>
    <dbReference type="NCBI Taxonomy" id="1796618"/>
    <lineage>
        <taxon>Bacteria</taxon>
        <taxon>Bacillati</taxon>
        <taxon>Bacillota</taxon>
        <taxon>Clostridia</taxon>
        <taxon>Lachnospirales</taxon>
        <taxon>Lachnospiraceae</taxon>
        <taxon>Cuneatibacter</taxon>
    </lineage>
</organism>
<keyword evidence="1" id="KW-1133">Transmembrane helix</keyword>